<feature type="transmembrane region" description="Helical" evidence="7">
    <location>
        <begin position="180"/>
        <end position="201"/>
    </location>
</feature>
<dbReference type="InterPro" id="IPR010656">
    <property type="entry name" value="DctM"/>
</dbReference>
<evidence type="ECO:0000256" key="6">
    <source>
        <dbReference type="ARBA" id="ARBA00023136"/>
    </source>
</evidence>
<evidence type="ECO:0000256" key="7">
    <source>
        <dbReference type="RuleBase" id="RU369079"/>
    </source>
</evidence>
<feature type="domain" description="TRAP C4-dicarboxylate transport system permease DctM subunit" evidence="8">
    <location>
        <begin position="11"/>
        <end position="424"/>
    </location>
</feature>
<feature type="transmembrane region" description="Helical" evidence="7">
    <location>
        <begin position="52"/>
        <end position="76"/>
    </location>
</feature>
<feature type="transmembrane region" description="Helical" evidence="7">
    <location>
        <begin position="340"/>
        <end position="359"/>
    </location>
</feature>
<keyword evidence="5 7" id="KW-1133">Transmembrane helix</keyword>
<feature type="transmembrane region" description="Helical" evidence="7">
    <location>
        <begin position="248"/>
        <end position="266"/>
    </location>
</feature>
<feature type="transmembrane region" description="Helical" evidence="7">
    <location>
        <begin position="317"/>
        <end position="333"/>
    </location>
</feature>
<evidence type="ECO:0000259" key="8">
    <source>
        <dbReference type="Pfam" id="PF06808"/>
    </source>
</evidence>
<feature type="transmembrane region" description="Helical" evidence="7">
    <location>
        <begin position="365"/>
        <end position="388"/>
    </location>
</feature>
<evidence type="ECO:0000256" key="1">
    <source>
        <dbReference type="ARBA" id="ARBA00004429"/>
    </source>
</evidence>
<organism evidence="9 10">
    <name type="scientific">Pararhodobacter aggregans</name>
    <dbReference type="NCBI Taxonomy" id="404875"/>
    <lineage>
        <taxon>Bacteria</taxon>
        <taxon>Pseudomonadati</taxon>
        <taxon>Pseudomonadota</taxon>
        <taxon>Alphaproteobacteria</taxon>
        <taxon>Rhodobacterales</taxon>
        <taxon>Paracoccaceae</taxon>
        <taxon>Pararhodobacter</taxon>
    </lineage>
</organism>
<dbReference type="OrthoDB" id="3761770at2"/>
<dbReference type="GO" id="GO:0022857">
    <property type="term" value="F:transmembrane transporter activity"/>
    <property type="evidence" value="ECO:0007669"/>
    <property type="project" value="UniProtKB-UniRule"/>
</dbReference>
<keyword evidence="3 7" id="KW-0997">Cell inner membrane</keyword>
<comment type="caution">
    <text evidence="9">The sequence shown here is derived from an EMBL/GenBank/DDBJ whole genome shotgun (WGS) entry which is preliminary data.</text>
</comment>
<dbReference type="Pfam" id="PF06808">
    <property type="entry name" value="DctM"/>
    <property type="match status" value="1"/>
</dbReference>
<dbReference type="PIRSF" id="PIRSF006066">
    <property type="entry name" value="HI0050"/>
    <property type="match status" value="1"/>
</dbReference>
<evidence type="ECO:0000256" key="5">
    <source>
        <dbReference type="ARBA" id="ARBA00022989"/>
    </source>
</evidence>
<name>A0A2T7USY8_9RHOB</name>
<gene>
    <name evidence="9" type="ORF">DDE23_09650</name>
</gene>
<dbReference type="Proteomes" id="UP000244810">
    <property type="component" value="Unassembled WGS sequence"/>
</dbReference>
<keyword evidence="4 7" id="KW-0812">Transmembrane</keyword>
<comment type="subcellular location">
    <subcellularLocation>
        <location evidence="1 7">Cell inner membrane</location>
        <topology evidence="1 7">Multi-pass membrane protein</topology>
    </subcellularLocation>
</comment>
<evidence type="ECO:0000313" key="10">
    <source>
        <dbReference type="Proteomes" id="UP000244810"/>
    </source>
</evidence>
<comment type="function">
    <text evidence="7">Part of the tripartite ATP-independent periplasmic (TRAP) transport system.</text>
</comment>
<dbReference type="GO" id="GO:0005886">
    <property type="term" value="C:plasma membrane"/>
    <property type="evidence" value="ECO:0007669"/>
    <property type="project" value="UniProtKB-SubCell"/>
</dbReference>
<comment type="subunit">
    <text evidence="7">The complex comprises the extracytoplasmic solute receptor protein and the two transmembrane proteins.</text>
</comment>
<dbReference type="EMBL" id="QDDR01000004">
    <property type="protein sequence ID" value="PVE47698.1"/>
    <property type="molecule type" value="Genomic_DNA"/>
</dbReference>
<evidence type="ECO:0000256" key="4">
    <source>
        <dbReference type="ARBA" id="ARBA00022692"/>
    </source>
</evidence>
<dbReference type="NCBIfam" id="TIGR00786">
    <property type="entry name" value="dctM"/>
    <property type="match status" value="1"/>
</dbReference>
<dbReference type="RefSeq" id="WP_107751070.1">
    <property type="nucleotide sequence ID" value="NZ_QBKF01000003.1"/>
</dbReference>
<sequence>MSQTEIALSGFALLVVLLLIRVPVGVAMAIAGVAGFSLVVGIDPAISMLSQVAFNSLTAYEFSIIPMFILMGTFAARSDLSLEMFRASQAWLGRFRGGMAYSALVASAGFAAVNGSSMATAATMTRVALPEMERNGYDSGLAAGVIAAGGTLGIMIPPSAVFALYGFITQQDVADLFMAGILPGLLGLALYASVIVLYTLVRPASLPEAEGSSWGQKLRALRSVWAIALLFALIIGGIYGGIFTVTEAAGIGAFGAWLIGVLRGRLGLRTTLACLAEALAMSAAIFTLVIGALTFGYFLTVTGTTTALIGWLANQPVGPYGVLTLILLGYLILGAVMDELAITLLTLPIVFPVIVSLGFDPIWFGVIFVMTVTLGVNTPPIGMNVFVINSMARHIGLGRIYRAVMPFVGVDLLRLLLLVLFPALSLWLVS</sequence>
<evidence type="ECO:0000256" key="3">
    <source>
        <dbReference type="ARBA" id="ARBA00022519"/>
    </source>
</evidence>
<feature type="transmembrane region" description="Helical" evidence="7">
    <location>
        <begin position="101"/>
        <end position="129"/>
    </location>
</feature>
<keyword evidence="10" id="KW-1185">Reference proteome</keyword>
<keyword evidence="6 7" id="KW-0472">Membrane</keyword>
<dbReference type="AlphaFoldDB" id="A0A2T7USY8"/>
<feature type="transmembrane region" description="Helical" evidence="7">
    <location>
        <begin position="400"/>
        <end position="429"/>
    </location>
</feature>
<dbReference type="PANTHER" id="PTHR33362:SF5">
    <property type="entry name" value="C4-DICARBOXYLATE TRAP TRANSPORTER LARGE PERMEASE PROTEIN DCTM"/>
    <property type="match status" value="1"/>
</dbReference>
<feature type="transmembrane region" description="Helical" evidence="7">
    <location>
        <begin position="222"/>
        <end position="242"/>
    </location>
</feature>
<feature type="transmembrane region" description="Helical" evidence="7">
    <location>
        <begin position="278"/>
        <end position="297"/>
    </location>
</feature>
<proteinExistence type="inferred from homology"/>
<comment type="similarity">
    <text evidence="7">Belongs to the TRAP transporter large permease family.</text>
</comment>
<dbReference type="PANTHER" id="PTHR33362">
    <property type="entry name" value="SIALIC ACID TRAP TRANSPORTER PERMEASE PROTEIN SIAT-RELATED"/>
    <property type="match status" value="1"/>
</dbReference>
<accession>A0A2T7USY8</accession>
<keyword evidence="7" id="KW-0813">Transport</keyword>
<keyword evidence="2" id="KW-1003">Cell membrane</keyword>
<feature type="transmembrane region" description="Helical" evidence="7">
    <location>
        <begin position="141"/>
        <end position="168"/>
    </location>
</feature>
<feature type="transmembrane region" description="Helical" evidence="7">
    <location>
        <begin position="12"/>
        <end position="40"/>
    </location>
</feature>
<dbReference type="InterPro" id="IPR004681">
    <property type="entry name" value="TRAP_DctM"/>
</dbReference>
<evidence type="ECO:0000313" key="9">
    <source>
        <dbReference type="EMBL" id="PVE47698.1"/>
    </source>
</evidence>
<reference evidence="9 10" key="1">
    <citation type="journal article" date="2011" name="Syst. Appl. Microbiol.">
        <title>Defluviimonas denitrificans gen. nov., sp. nov., and Pararhodobacter aggregans gen. nov., sp. nov., non-phototrophic Rhodobacteraceae from the biofilter of a marine aquaculture.</title>
        <authorList>
            <person name="Foesel B.U."/>
            <person name="Drake H.L."/>
            <person name="Schramm A."/>
        </authorList>
    </citation>
    <scope>NUCLEOTIDE SEQUENCE [LARGE SCALE GENOMIC DNA]</scope>
    <source>
        <strain evidence="9 10">D1-19</strain>
    </source>
</reference>
<protein>
    <recommendedName>
        <fullName evidence="7">TRAP transporter large permease protein</fullName>
    </recommendedName>
</protein>
<evidence type="ECO:0000256" key="2">
    <source>
        <dbReference type="ARBA" id="ARBA00022475"/>
    </source>
</evidence>